<dbReference type="Proteomes" id="UP000589521">
    <property type="component" value="Unassembled WGS sequence"/>
</dbReference>
<reference evidence="1 2" key="1">
    <citation type="submission" date="2020-07" db="EMBL/GenBank/DDBJ databases">
        <title>MOT database genomes.</title>
        <authorList>
            <person name="Joseph S."/>
            <person name="Aduse-Opoku J."/>
            <person name="Hashim A."/>
            <person name="Wade W."/>
            <person name="Curtis M."/>
        </authorList>
    </citation>
    <scope>NUCLEOTIDE SEQUENCE [LARGE SCALE GENOMIC DNA]</scope>
    <source>
        <strain evidence="1 2">STR</strain>
    </source>
</reference>
<name>A0A7Z0M5V3_9STRE</name>
<evidence type="ECO:0000313" key="2">
    <source>
        <dbReference type="Proteomes" id="UP000589521"/>
    </source>
</evidence>
<dbReference type="NCBIfam" id="NF040904">
    <property type="entry name" value="PhrA_Strep"/>
    <property type="match status" value="1"/>
</dbReference>
<dbReference type="EMBL" id="JACBXX010000060">
    <property type="protein sequence ID" value="NYS95922.1"/>
    <property type="molecule type" value="Genomic_DNA"/>
</dbReference>
<dbReference type="RefSeq" id="WP_179924759.1">
    <property type="nucleotide sequence ID" value="NZ_JACBXX010000060.1"/>
</dbReference>
<organism evidence="1 2">
    <name type="scientific">Streptococcus danieliae</name>
    <dbReference type="NCBI Taxonomy" id="747656"/>
    <lineage>
        <taxon>Bacteria</taxon>
        <taxon>Bacillati</taxon>
        <taxon>Bacillota</taxon>
        <taxon>Bacilli</taxon>
        <taxon>Lactobacillales</taxon>
        <taxon>Streptococcaceae</taxon>
        <taxon>Streptococcus</taxon>
    </lineage>
</organism>
<dbReference type="AlphaFoldDB" id="A0A7Z0M5V3"/>
<evidence type="ECO:0000313" key="1">
    <source>
        <dbReference type="EMBL" id="NYS95922.1"/>
    </source>
</evidence>
<proteinExistence type="predicted"/>
<gene>
    <name evidence="1" type="ORF">HZY94_01690</name>
</gene>
<comment type="caution">
    <text evidence="1">The sequence shown here is derived from an EMBL/GenBank/DDBJ whole genome shotgun (WGS) entry which is preliminary data.</text>
</comment>
<accession>A0A7Z0M5V3</accession>
<sequence>MKKKLIIHKLFTFLLFGIIVFSSTPIYSHSLQETYLKHFNEVRLEIQNNADGLDVGKAD</sequence>
<protein>
    <submittedName>
        <fullName evidence="1">Uncharacterized protein</fullName>
    </submittedName>
</protein>